<evidence type="ECO:0000313" key="2">
    <source>
        <dbReference type="Proteomes" id="UP000199109"/>
    </source>
</evidence>
<protein>
    <submittedName>
        <fullName evidence="1">Uncharacterized protein</fullName>
    </submittedName>
</protein>
<name>A0A1G7ISY5_9FLAO</name>
<dbReference type="AlphaFoldDB" id="A0A1G7ISY5"/>
<accession>A0A1G7ISY5</accession>
<organism evidence="1 2">
    <name type="scientific">Pricia antarctica</name>
    <dbReference type="NCBI Taxonomy" id="641691"/>
    <lineage>
        <taxon>Bacteria</taxon>
        <taxon>Pseudomonadati</taxon>
        <taxon>Bacteroidota</taxon>
        <taxon>Flavobacteriia</taxon>
        <taxon>Flavobacteriales</taxon>
        <taxon>Flavobacteriaceae</taxon>
        <taxon>Pricia</taxon>
    </lineage>
</organism>
<keyword evidence="2" id="KW-1185">Reference proteome</keyword>
<gene>
    <name evidence="1" type="ORF">SAMN05421636_11417</name>
</gene>
<dbReference type="Proteomes" id="UP000199109">
    <property type="component" value="Unassembled WGS sequence"/>
</dbReference>
<dbReference type="EMBL" id="FNAO01000014">
    <property type="protein sequence ID" value="SDF15686.1"/>
    <property type="molecule type" value="Genomic_DNA"/>
</dbReference>
<sequence>MALTDIFYKLEDFGLSTVVRRMYVKINELKRQMAYLDYSKYAICSGNSINYNPRNLEF</sequence>
<evidence type="ECO:0000313" key="1">
    <source>
        <dbReference type="EMBL" id="SDF15686.1"/>
    </source>
</evidence>
<proteinExistence type="predicted"/>
<reference evidence="1 2" key="1">
    <citation type="submission" date="2016-10" db="EMBL/GenBank/DDBJ databases">
        <authorList>
            <person name="de Groot N.N."/>
        </authorList>
    </citation>
    <scope>NUCLEOTIDE SEQUENCE [LARGE SCALE GENOMIC DNA]</scope>
    <source>
        <strain evidence="1 2">DSM 23421</strain>
    </source>
</reference>